<dbReference type="Proteomes" id="UP000235392">
    <property type="component" value="Unassembled WGS sequence"/>
</dbReference>
<organism evidence="2 3">
    <name type="scientific">Puccinia coronata f. sp. avenae</name>
    <dbReference type="NCBI Taxonomy" id="200324"/>
    <lineage>
        <taxon>Eukaryota</taxon>
        <taxon>Fungi</taxon>
        <taxon>Dikarya</taxon>
        <taxon>Basidiomycota</taxon>
        <taxon>Pucciniomycotina</taxon>
        <taxon>Pucciniomycetes</taxon>
        <taxon>Pucciniales</taxon>
        <taxon>Pucciniaceae</taxon>
        <taxon>Puccinia</taxon>
    </lineage>
</organism>
<evidence type="ECO:0000256" key="1">
    <source>
        <dbReference type="SAM" id="MobiDB-lite"/>
    </source>
</evidence>
<name>A0A2N5V4U2_9BASI</name>
<accession>A0A2N5V4U2</accession>
<evidence type="ECO:0000313" key="3">
    <source>
        <dbReference type="Proteomes" id="UP000235392"/>
    </source>
</evidence>
<dbReference type="AlphaFoldDB" id="A0A2N5V4U2"/>
<reference evidence="2 3" key="1">
    <citation type="submission" date="2017-11" db="EMBL/GenBank/DDBJ databases">
        <title>De novo assembly and phasing of dikaryotic genomes from two isolates of Puccinia coronata f. sp. avenae, the causal agent of oat crown rust.</title>
        <authorList>
            <person name="Miller M.E."/>
            <person name="Zhang Y."/>
            <person name="Omidvar V."/>
            <person name="Sperschneider J."/>
            <person name="Schwessinger B."/>
            <person name="Raley C."/>
            <person name="Palmer J.M."/>
            <person name="Garnica D."/>
            <person name="Upadhyaya N."/>
            <person name="Rathjen J."/>
            <person name="Taylor J.M."/>
            <person name="Park R.F."/>
            <person name="Dodds P.N."/>
            <person name="Hirsch C.D."/>
            <person name="Kianian S.F."/>
            <person name="Figueroa M."/>
        </authorList>
    </citation>
    <scope>NUCLEOTIDE SEQUENCE [LARGE SCALE GENOMIC DNA]</scope>
    <source>
        <strain evidence="2">12SD80</strain>
    </source>
</reference>
<gene>
    <name evidence="2" type="ORF">PCASD_06907</name>
</gene>
<evidence type="ECO:0000313" key="2">
    <source>
        <dbReference type="EMBL" id="PLW45018.1"/>
    </source>
</evidence>
<protein>
    <submittedName>
        <fullName evidence="2">Uncharacterized protein</fullName>
    </submittedName>
</protein>
<feature type="region of interest" description="Disordered" evidence="1">
    <location>
        <begin position="90"/>
        <end position="118"/>
    </location>
</feature>
<comment type="caution">
    <text evidence="2">The sequence shown here is derived from an EMBL/GenBank/DDBJ whole genome shotgun (WGS) entry which is preliminary data.</text>
</comment>
<proteinExistence type="predicted"/>
<sequence>MHAKESQRLGMRECSLAGSKLPTCQGVLLNRQQATYLPEIAPRQTAACLLRSPLQVATCLLGGSLAGSYPRAKDSLAGIYLPAEDSLAGSYLPPKDSSAGTYLPAEDSPLLGRDLSTC</sequence>
<dbReference type="EMBL" id="PGCI01000052">
    <property type="protein sequence ID" value="PLW45018.1"/>
    <property type="molecule type" value="Genomic_DNA"/>
</dbReference>